<proteinExistence type="predicted"/>
<protein>
    <submittedName>
        <fullName evidence="1">Uncharacterized protein</fullName>
    </submittedName>
</protein>
<dbReference type="EMBL" id="JAOYFB010000005">
    <property type="protein sequence ID" value="KAK4017196.1"/>
    <property type="molecule type" value="Genomic_DNA"/>
</dbReference>
<organism evidence="1 2">
    <name type="scientific">Daphnia magna</name>
    <dbReference type="NCBI Taxonomy" id="35525"/>
    <lineage>
        <taxon>Eukaryota</taxon>
        <taxon>Metazoa</taxon>
        <taxon>Ecdysozoa</taxon>
        <taxon>Arthropoda</taxon>
        <taxon>Crustacea</taxon>
        <taxon>Branchiopoda</taxon>
        <taxon>Diplostraca</taxon>
        <taxon>Cladocera</taxon>
        <taxon>Anomopoda</taxon>
        <taxon>Daphniidae</taxon>
        <taxon>Daphnia</taxon>
    </lineage>
</organism>
<keyword evidence="2" id="KW-1185">Reference proteome</keyword>
<name>A0ABQ9ZWA1_9CRUS</name>
<sequence>MGWGRIRKAIILTLRHKVVGTDMTSPVPQPRQRRKVQLQPKEEMINDILLHLSTANGILRRQYDCDGRREETPAEVGSPRNLTSRQSGVRLLTCRYVAFAANKKKVYLMA</sequence>
<comment type="caution">
    <text evidence="1">The sequence shown here is derived from an EMBL/GenBank/DDBJ whole genome shotgun (WGS) entry which is preliminary data.</text>
</comment>
<reference evidence="1 2" key="1">
    <citation type="journal article" date="2023" name="Nucleic Acids Res.">
        <title>The hologenome of Daphnia magna reveals possible DNA methylation and microbiome-mediated evolution of the host genome.</title>
        <authorList>
            <person name="Chaturvedi A."/>
            <person name="Li X."/>
            <person name="Dhandapani V."/>
            <person name="Marshall H."/>
            <person name="Kissane S."/>
            <person name="Cuenca-Cambronero M."/>
            <person name="Asole G."/>
            <person name="Calvet F."/>
            <person name="Ruiz-Romero M."/>
            <person name="Marangio P."/>
            <person name="Guigo R."/>
            <person name="Rago D."/>
            <person name="Mirbahai L."/>
            <person name="Eastwood N."/>
            <person name="Colbourne J.K."/>
            <person name="Zhou J."/>
            <person name="Mallon E."/>
            <person name="Orsini L."/>
        </authorList>
    </citation>
    <scope>NUCLEOTIDE SEQUENCE [LARGE SCALE GENOMIC DNA]</scope>
    <source>
        <strain evidence="1">LRV0_1</strain>
    </source>
</reference>
<evidence type="ECO:0000313" key="1">
    <source>
        <dbReference type="EMBL" id="KAK4017196.1"/>
    </source>
</evidence>
<accession>A0ABQ9ZWA1</accession>
<dbReference type="Proteomes" id="UP001234178">
    <property type="component" value="Unassembled WGS sequence"/>
</dbReference>
<gene>
    <name evidence="1" type="ORF">OUZ56_032145</name>
</gene>
<evidence type="ECO:0000313" key="2">
    <source>
        <dbReference type="Proteomes" id="UP001234178"/>
    </source>
</evidence>